<feature type="region of interest" description="Disordered" evidence="1">
    <location>
        <begin position="320"/>
        <end position="354"/>
    </location>
</feature>
<comment type="caution">
    <text evidence="2">The sequence shown here is derived from an EMBL/GenBank/DDBJ whole genome shotgun (WGS) entry which is preliminary data.</text>
</comment>
<reference evidence="2" key="1">
    <citation type="submission" date="2021-02" db="EMBL/GenBank/DDBJ databases">
        <authorList>
            <person name="Palmer J.M."/>
        </authorList>
    </citation>
    <scope>NUCLEOTIDE SEQUENCE</scope>
    <source>
        <strain evidence="2">SCRP734</strain>
    </source>
</reference>
<dbReference type="InterPro" id="IPR002110">
    <property type="entry name" value="Ankyrin_rpt"/>
</dbReference>
<sequence>MLSAEWLDGCEPAGDRFSHVGGERVLEGCKTVSAVMKAKFATPALICEQTYLTYPSRPDFVIQEYGSASFKERTENENRERVFCDLMTMMKNSNGTLGDTDLNHLKTEIKKDPELLGMVSPCVKQESYPNDLESDLWSLLHQAAAGPAHNLYLVEWMIQMGALFNQPLHRRKNVKQGATCKGVVLPNTMAVHCAAIAGHENICRSILEADNMIDLNTPTFYSKETLAHLAVKNGHKSLYGILSDFGADFSSTDINKKSVCDVTEDQEWRSEIVAIIVERKKAIASAKDERKRNKLIRGQSLPRAEKLRKLVCVQRDEEHEEAVNSNRTQMPRSSKTKNKVAKGGNIKGHPGLPYSSTVDADSTKLDDLMDGLLVSSSVDEKIAEDASARNAELNDLFNNAAASFLRLRDSGITADQKTDDGLRACKLIIELEILVKFLSHPHRLDATDPPLRVFAASKSFETIHMMQRLHRAQYASDANPILTQVGEFCDTTLTFANFVVGTAQLLASLDRDAQTREMLDVLEKRLVKSPFSNRKASHFRELVQTYSAARDALGMGCTSSPDRFRTLEWYLSNVVENFQLQTKPDGMVGYLLYFVLMTMDDTTGQQFEQFEGVSKDCPELNRVVFTDRKAVFGGSSNTEIGATRELVLGVADRAGIQLNEKFSQPCVPALQLGAFMFSAAGVFRNASAA</sequence>
<organism evidence="2 3">
    <name type="scientific">Phytophthora pseudosyringae</name>
    <dbReference type="NCBI Taxonomy" id="221518"/>
    <lineage>
        <taxon>Eukaryota</taxon>
        <taxon>Sar</taxon>
        <taxon>Stramenopiles</taxon>
        <taxon>Oomycota</taxon>
        <taxon>Peronosporomycetes</taxon>
        <taxon>Peronosporales</taxon>
        <taxon>Peronosporaceae</taxon>
        <taxon>Phytophthora</taxon>
    </lineage>
</organism>
<evidence type="ECO:0000313" key="2">
    <source>
        <dbReference type="EMBL" id="KAG7379914.1"/>
    </source>
</evidence>
<dbReference type="OrthoDB" id="120305at2759"/>
<protein>
    <recommendedName>
        <fullName evidence="4">Ankyrin repeat protein</fullName>
    </recommendedName>
</protein>
<evidence type="ECO:0008006" key="4">
    <source>
        <dbReference type="Google" id="ProtNLM"/>
    </source>
</evidence>
<evidence type="ECO:0000256" key="1">
    <source>
        <dbReference type="SAM" id="MobiDB-lite"/>
    </source>
</evidence>
<name>A0A8T1VKI2_9STRA</name>
<dbReference type="SMART" id="SM00248">
    <property type="entry name" value="ANK"/>
    <property type="match status" value="3"/>
</dbReference>
<dbReference type="EMBL" id="JAGDFM010000321">
    <property type="protein sequence ID" value="KAG7379914.1"/>
    <property type="molecule type" value="Genomic_DNA"/>
</dbReference>
<evidence type="ECO:0000313" key="3">
    <source>
        <dbReference type="Proteomes" id="UP000694044"/>
    </source>
</evidence>
<dbReference type="AlphaFoldDB" id="A0A8T1VKI2"/>
<dbReference type="Proteomes" id="UP000694044">
    <property type="component" value="Unassembled WGS sequence"/>
</dbReference>
<keyword evidence="3" id="KW-1185">Reference proteome</keyword>
<proteinExistence type="predicted"/>
<gene>
    <name evidence="2" type="ORF">PHYPSEUDO_008009</name>
</gene>
<feature type="compositionally biased region" description="Polar residues" evidence="1">
    <location>
        <begin position="323"/>
        <end position="333"/>
    </location>
</feature>
<accession>A0A8T1VKI2</accession>